<name>A0A1Z5KHM5_FISSO</name>
<dbReference type="AlphaFoldDB" id="A0A1Z5KHM5"/>
<evidence type="ECO:0000313" key="2">
    <source>
        <dbReference type="Proteomes" id="UP000198406"/>
    </source>
</evidence>
<dbReference type="OrthoDB" id="52497at2759"/>
<gene>
    <name evidence="1" type="ORF">FisN_28Hh051</name>
</gene>
<proteinExistence type="predicted"/>
<reference evidence="1 2" key="1">
    <citation type="journal article" date="2015" name="Plant Cell">
        <title>Oil accumulation by the oleaginous diatom Fistulifera solaris as revealed by the genome and transcriptome.</title>
        <authorList>
            <person name="Tanaka T."/>
            <person name="Maeda Y."/>
            <person name="Veluchamy A."/>
            <person name="Tanaka M."/>
            <person name="Abida H."/>
            <person name="Marechal E."/>
            <person name="Bowler C."/>
            <person name="Muto M."/>
            <person name="Sunaga Y."/>
            <person name="Tanaka M."/>
            <person name="Yoshino T."/>
            <person name="Taniguchi T."/>
            <person name="Fukuda Y."/>
            <person name="Nemoto M."/>
            <person name="Matsumoto M."/>
            <person name="Wong P.S."/>
            <person name="Aburatani S."/>
            <person name="Fujibuchi W."/>
        </authorList>
    </citation>
    <scope>NUCLEOTIDE SEQUENCE [LARGE SCALE GENOMIC DNA]</scope>
    <source>
        <strain evidence="1 2">JPCC DA0580</strain>
    </source>
</reference>
<keyword evidence="2" id="KW-1185">Reference proteome</keyword>
<accession>A0A1Z5KHM5</accession>
<organism evidence="1 2">
    <name type="scientific">Fistulifera solaris</name>
    <name type="common">Oleaginous diatom</name>
    <dbReference type="NCBI Taxonomy" id="1519565"/>
    <lineage>
        <taxon>Eukaryota</taxon>
        <taxon>Sar</taxon>
        <taxon>Stramenopiles</taxon>
        <taxon>Ochrophyta</taxon>
        <taxon>Bacillariophyta</taxon>
        <taxon>Bacillariophyceae</taxon>
        <taxon>Bacillariophycidae</taxon>
        <taxon>Naviculales</taxon>
        <taxon>Naviculaceae</taxon>
        <taxon>Fistulifera</taxon>
    </lineage>
</organism>
<sequence length="178" mass="18209">MSASSQSNHPTVGWTVADLFPGKRPFLAYHVAGAGYDLLTPVGVAIGGVLHASKLYQPYATVWQTAGTAGLIGGTVGMVLGTTRLAVTAIQGKNASPPWDEEGIQKRVDGLHDNFKVRVMDKSVWMGMGAAAAALYVAGGPQKCGLSPGYLGIAQGLSLGSAMGSVSATACWACTKKG</sequence>
<protein>
    <submittedName>
        <fullName evidence="1">Uncharacterized protein</fullName>
    </submittedName>
</protein>
<dbReference type="InParanoid" id="A0A1Z5KHM5"/>
<dbReference type="Proteomes" id="UP000198406">
    <property type="component" value="Unassembled WGS sequence"/>
</dbReference>
<evidence type="ECO:0000313" key="1">
    <source>
        <dbReference type="EMBL" id="GAX25582.1"/>
    </source>
</evidence>
<dbReference type="EMBL" id="BDSP01000228">
    <property type="protein sequence ID" value="GAX25582.1"/>
    <property type="molecule type" value="Genomic_DNA"/>
</dbReference>
<comment type="caution">
    <text evidence="1">The sequence shown here is derived from an EMBL/GenBank/DDBJ whole genome shotgun (WGS) entry which is preliminary data.</text>
</comment>